<dbReference type="GO" id="GO:0008710">
    <property type="term" value="F:8-amino-7-oxononanoate synthase activity"/>
    <property type="evidence" value="ECO:0007669"/>
    <property type="project" value="TreeGrafter"/>
</dbReference>
<name>A0A4R1J9R9_9GAMM</name>
<dbReference type="GO" id="GO:0009102">
    <property type="term" value="P:biotin biosynthetic process"/>
    <property type="evidence" value="ECO:0007669"/>
    <property type="project" value="TreeGrafter"/>
</dbReference>
<organism evidence="5 6">
    <name type="scientific">Celerinatantimonas diazotrophica</name>
    <dbReference type="NCBI Taxonomy" id="412034"/>
    <lineage>
        <taxon>Bacteria</taxon>
        <taxon>Pseudomonadati</taxon>
        <taxon>Pseudomonadota</taxon>
        <taxon>Gammaproteobacteria</taxon>
        <taxon>Celerinatantimonadaceae</taxon>
        <taxon>Celerinatantimonas</taxon>
    </lineage>
</organism>
<feature type="domain" description="Aminotransferase class I/classII large" evidence="4">
    <location>
        <begin position="42"/>
        <end position="374"/>
    </location>
</feature>
<dbReference type="OrthoDB" id="9807157at2"/>
<dbReference type="NCBIfam" id="NF005526">
    <property type="entry name" value="PRK07179.1"/>
    <property type="match status" value="1"/>
</dbReference>
<dbReference type="InterPro" id="IPR015421">
    <property type="entry name" value="PyrdxlP-dep_Trfase_major"/>
</dbReference>
<protein>
    <submittedName>
        <fullName evidence="5">CAI-1 autoinducer synthase</fullName>
    </submittedName>
</protein>
<dbReference type="InterPro" id="IPR015424">
    <property type="entry name" value="PyrdxlP-dep_Trfase"/>
</dbReference>
<accession>A0A4R1J9R9</accession>
<evidence type="ECO:0000256" key="3">
    <source>
        <dbReference type="ARBA" id="ARBA00022898"/>
    </source>
</evidence>
<dbReference type="InterPro" id="IPR015422">
    <property type="entry name" value="PyrdxlP-dep_Trfase_small"/>
</dbReference>
<keyword evidence="6" id="KW-1185">Reference proteome</keyword>
<comment type="caution">
    <text evidence="5">The sequence shown here is derived from an EMBL/GenBank/DDBJ whole genome shotgun (WGS) entry which is preliminary data.</text>
</comment>
<evidence type="ECO:0000259" key="4">
    <source>
        <dbReference type="Pfam" id="PF00155"/>
    </source>
</evidence>
<evidence type="ECO:0000313" key="6">
    <source>
        <dbReference type="Proteomes" id="UP000295565"/>
    </source>
</evidence>
<dbReference type="InterPro" id="IPR004839">
    <property type="entry name" value="Aminotransferase_I/II_large"/>
</dbReference>
<sequence length="389" mass="43555">MSINKKELPSFLKSELDFYLKDLIKYNDQHLVVGGKPHSEDVVLQSNDYLVLANNPHIKECLKKSVDKSDESILMSAVFVHKDDSRPTFEKQMAEFAHFDSCLIFQSGWSANTSLLQAICSKEITVYIDFLAHMSLWEGARSGEARILPFLHNNARHLEKLIKRNGPGIIIVDAVYSTVGTIAPLEKIVELAKKYGCATVIDESHSLGVYGEQGAGILAEYGLSDEIDFMTASLAKTFAYRAGAVWANNNFNACIPYIGYPAIFSSTMLPYEVEVLEETLNLIKSMDKERATLFSQAQKLREGFTNMGIWIQSESQIVSIETGDEDNTYAVRNYLEKNGVFGSIFCRPATSPKHSIIRFSVNSSLTDAQIDKILSVCYQAINQEHLYIK</sequence>
<dbReference type="Pfam" id="PF00155">
    <property type="entry name" value="Aminotran_1_2"/>
    <property type="match status" value="1"/>
</dbReference>
<dbReference type="Gene3D" id="3.90.1150.10">
    <property type="entry name" value="Aspartate Aminotransferase, domain 1"/>
    <property type="match status" value="1"/>
</dbReference>
<gene>
    <name evidence="5" type="ORF">EV690_2356</name>
</gene>
<dbReference type="PANTHER" id="PTHR13693:SF100">
    <property type="entry name" value="8-AMINO-7-OXONONANOATE SYNTHASE"/>
    <property type="match status" value="1"/>
</dbReference>
<dbReference type="AlphaFoldDB" id="A0A4R1J9R9"/>
<keyword evidence="3" id="KW-0663">Pyridoxal phosphate</keyword>
<dbReference type="SUPFAM" id="SSF53383">
    <property type="entry name" value="PLP-dependent transferases"/>
    <property type="match status" value="1"/>
</dbReference>
<dbReference type="PANTHER" id="PTHR13693">
    <property type="entry name" value="CLASS II AMINOTRANSFERASE/8-AMINO-7-OXONONANOATE SYNTHASE"/>
    <property type="match status" value="1"/>
</dbReference>
<evidence type="ECO:0000313" key="5">
    <source>
        <dbReference type="EMBL" id="TCK47338.1"/>
    </source>
</evidence>
<dbReference type="InterPro" id="IPR050087">
    <property type="entry name" value="AON_synthase_class-II"/>
</dbReference>
<reference evidence="5 6" key="1">
    <citation type="submission" date="2019-03" db="EMBL/GenBank/DDBJ databases">
        <title>Genomic Encyclopedia of Type Strains, Phase IV (KMG-IV): sequencing the most valuable type-strain genomes for metagenomic binning, comparative biology and taxonomic classification.</title>
        <authorList>
            <person name="Goeker M."/>
        </authorList>
    </citation>
    <scope>NUCLEOTIDE SEQUENCE [LARGE SCALE GENOMIC DNA]</scope>
    <source>
        <strain evidence="5 6">DSM 18577</strain>
    </source>
</reference>
<dbReference type="Gene3D" id="3.40.640.10">
    <property type="entry name" value="Type I PLP-dependent aspartate aminotransferase-like (Major domain)"/>
    <property type="match status" value="1"/>
</dbReference>
<dbReference type="EMBL" id="SMGD01000014">
    <property type="protein sequence ID" value="TCK47338.1"/>
    <property type="molecule type" value="Genomic_DNA"/>
</dbReference>
<proteinExistence type="predicted"/>
<comment type="cofactor">
    <cofactor evidence="1">
        <name>pyridoxal 5'-phosphate</name>
        <dbReference type="ChEBI" id="CHEBI:597326"/>
    </cofactor>
</comment>
<evidence type="ECO:0000256" key="2">
    <source>
        <dbReference type="ARBA" id="ARBA00022679"/>
    </source>
</evidence>
<evidence type="ECO:0000256" key="1">
    <source>
        <dbReference type="ARBA" id="ARBA00001933"/>
    </source>
</evidence>
<dbReference type="GO" id="GO:0030170">
    <property type="term" value="F:pyridoxal phosphate binding"/>
    <property type="evidence" value="ECO:0007669"/>
    <property type="project" value="InterPro"/>
</dbReference>
<dbReference type="Proteomes" id="UP000295565">
    <property type="component" value="Unassembled WGS sequence"/>
</dbReference>
<keyword evidence="2" id="KW-0808">Transferase</keyword>